<proteinExistence type="predicted"/>
<dbReference type="Proteomes" id="UP001595616">
    <property type="component" value="Unassembled WGS sequence"/>
</dbReference>
<comment type="caution">
    <text evidence="2">The sequence shown here is derived from an EMBL/GenBank/DDBJ whole genome shotgun (WGS) entry which is preliminary data.</text>
</comment>
<sequence length="164" mass="18697">MNDSLMIIWPLLFLGVIAFFWFNKNQSNEKPDNSQKDVTLPLRLQAYERMTLFLERLKLENLVMRQPIDALSIMEFQGAILSDIRSELNHNIAQQIYISHDTWELITHATNITMAEINTAFGASKDLGSAREVAKFVLQNQGGESAKAISLALEQLKKEAQKLF</sequence>
<reference evidence="3" key="1">
    <citation type="journal article" date="2019" name="Int. J. Syst. Evol. Microbiol.">
        <title>The Global Catalogue of Microorganisms (GCM) 10K type strain sequencing project: providing services to taxonomists for standard genome sequencing and annotation.</title>
        <authorList>
            <consortium name="The Broad Institute Genomics Platform"/>
            <consortium name="The Broad Institute Genome Sequencing Center for Infectious Disease"/>
            <person name="Wu L."/>
            <person name="Ma J."/>
        </authorList>
    </citation>
    <scope>NUCLEOTIDE SEQUENCE [LARGE SCALE GENOMIC DNA]</scope>
    <source>
        <strain evidence="3">CECT 7956</strain>
    </source>
</reference>
<dbReference type="EMBL" id="JBHRYQ010000001">
    <property type="protein sequence ID" value="MFC3809111.1"/>
    <property type="molecule type" value="Genomic_DNA"/>
</dbReference>
<name>A0ABV7YQG0_9BACT</name>
<evidence type="ECO:0000256" key="1">
    <source>
        <dbReference type="SAM" id="Phobius"/>
    </source>
</evidence>
<organism evidence="2 3">
    <name type="scientific">Lacihabitans lacunae</name>
    <dbReference type="NCBI Taxonomy" id="1028214"/>
    <lineage>
        <taxon>Bacteria</taxon>
        <taxon>Pseudomonadati</taxon>
        <taxon>Bacteroidota</taxon>
        <taxon>Cytophagia</taxon>
        <taxon>Cytophagales</taxon>
        <taxon>Leadbetterellaceae</taxon>
        <taxon>Lacihabitans</taxon>
    </lineage>
</organism>
<accession>A0ABV7YQG0</accession>
<gene>
    <name evidence="2" type="ORF">ACFOOI_00475</name>
</gene>
<dbReference type="InterPro" id="IPR057695">
    <property type="entry name" value="DUF7935"/>
</dbReference>
<protein>
    <recommendedName>
        <fullName evidence="4">DUF2802 domain-containing protein</fullName>
    </recommendedName>
</protein>
<keyword evidence="1" id="KW-0812">Transmembrane</keyword>
<dbReference type="RefSeq" id="WP_379833705.1">
    <property type="nucleotide sequence ID" value="NZ_JBHRYQ010000001.1"/>
</dbReference>
<evidence type="ECO:0000313" key="2">
    <source>
        <dbReference type="EMBL" id="MFC3809111.1"/>
    </source>
</evidence>
<evidence type="ECO:0000313" key="3">
    <source>
        <dbReference type="Proteomes" id="UP001595616"/>
    </source>
</evidence>
<feature type="transmembrane region" description="Helical" evidence="1">
    <location>
        <begin position="6"/>
        <end position="22"/>
    </location>
</feature>
<dbReference type="Pfam" id="PF25589">
    <property type="entry name" value="DUF7935"/>
    <property type="match status" value="1"/>
</dbReference>
<keyword evidence="3" id="KW-1185">Reference proteome</keyword>
<keyword evidence="1" id="KW-0472">Membrane</keyword>
<keyword evidence="1" id="KW-1133">Transmembrane helix</keyword>
<evidence type="ECO:0008006" key="4">
    <source>
        <dbReference type="Google" id="ProtNLM"/>
    </source>
</evidence>